<evidence type="ECO:0000313" key="2">
    <source>
        <dbReference type="Proteomes" id="UP000292781"/>
    </source>
</evidence>
<protein>
    <submittedName>
        <fullName evidence="1">DUF1489 family protein</fullName>
    </submittedName>
</protein>
<sequence>MALHLIKLCVGCDGIDDLVAWIDARLAERRRRGEEEVHVHRTRMSPKRVEEILDGGSLYWVIKGQIRVREAIRDLRATVDGSGVPHCDIVLSGEVIEVEARPCRPFQGWRYLAAEAAPRDLRGADVADLPVEFLRELAGLGLL</sequence>
<proteinExistence type="predicted"/>
<dbReference type="RefSeq" id="WP_131311172.1">
    <property type="nucleotide sequence ID" value="NZ_SJFN01000036.1"/>
</dbReference>
<gene>
    <name evidence="1" type="ORF">EYW49_18790</name>
</gene>
<dbReference type="OrthoDB" id="9798292at2"/>
<accession>A0A4Q9VGB3</accession>
<organism evidence="1 2">
    <name type="scientific">Siculibacillus lacustris</name>
    <dbReference type="NCBI Taxonomy" id="1549641"/>
    <lineage>
        <taxon>Bacteria</taxon>
        <taxon>Pseudomonadati</taxon>
        <taxon>Pseudomonadota</taxon>
        <taxon>Alphaproteobacteria</taxon>
        <taxon>Hyphomicrobiales</taxon>
        <taxon>Ancalomicrobiaceae</taxon>
        <taxon>Siculibacillus</taxon>
    </lineage>
</organism>
<keyword evidence="2" id="KW-1185">Reference proteome</keyword>
<dbReference type="PIRSF" id="PIRSF032025">
    <property type="entry name" value="UCP032025"/>
    <property type="match status" value="1"/>
</dbReference>
<evidence type="ECO:0000313" key="1">
    <source>
        <dbReference type="EMBL" id="TBW34048.1"/>
    </source>
</evidence>
<dbReference type="Proteomes" id="UP000292781">
    <property type="component" value="Unassembled WGS sequence"/>
</dbReference>
<dbReference type="Pfam" id="PF07370">
    <property type="entry name" value="DUF1489"/>
    <property type="match status" value="1"/>
</dbReference>
<dbReference type="EMBL" id="SJFN01000036">
    <property type="protein sequence ID" value="TBW34048.1"/>
    <property type="molecule type" value="Genomic_DNA"/>
</dbReference>
<reference evidence="1 2" key="1">
    <citation type="submission" date="2019-02" db="EMBL/GenBank/DDBJ databases">
        <title>Siculibacillus lacustris gen. nov., sp. nov., a new rosette-forming bacterium isolated from a freshwater crater lake (Lake St. Ana, Romania).</title>
        <authorList>
            <person name="Felfoldi T."/>
            <person name="Marton Z."/>
            <person name="Szabo A."/>
            <person name="Mentes A."/>
            <person name="Boka K."/>
            <person name="Marialigeti K."/>
            <person name="Mathe I."/>
            <person name="Koncz M."/>
            <person name="Schumann P."/>
            <person name="Toth E."/>
        </authorList>
    </citation>
    <scope>NUCLEOTIDE SEQUENCE [LARGE SCALE GENOMIC DNA]</scope>
    <source>
        <strain evidence="1 2">SA-279</strain>
    </source>
</reference>
<dbReference type="AlphaFoldDB" id="A0A4Q9VGB3"/>
<dbReference type="InterPro" id="IPR008320">
    <property type="entry name" value="UCP032025"/>
</dbReference>
<name>A0A4Q9VGB3_9HYPH</name>
<comment type="caution">
    <text evidence="1">The sequence shown here is derived from an EMBL/GenBank/DDBJ whole genome shotgun (WGS) entry which is preliminary data.</text>
</comment>